<sequence>MRPGFIHGTPRVGSMKIPLSVVGSPLEMVLQHAKPLTQLPLVGPPFTPPVNVTVVARVAVRASHGSRFPSWHRRRSRDPPVQPAEVQVANAFFSVEGHAREIHRKKITLASSSGSTVGDGDPEALDASEILRQDEERVKWSPKIRQRPVSTSGKGTTK</sequence>
<evidence type="ECO:0000313" key="2">
    <source>
        <dbReference type="Proteomes" id="UP001057402"/>
    </source>
</evidence>
<accession>A0ACB9RL52</accession>
<evidence type="ECO:0000313" key="1">
    <source>
        <dbReference type="EMBL" id="KAI4379752.1"/>
    </source>
</evidence>
<keyword evidence="2" id="KW-1185">Reference proteome</keyword>
<organism evidence="1 2">
    <name type="scientific">Melastoma candidum</name>
    <dbReference type="NCBI Taxonomy" id="119954"/>
    <lineage>
        <taxon>Eukaryota</taxon>
        <taxon>Viridiplantae</taxon>
        <taxon>Streptophyta</taxon>
        <taxon>Embryophyta</taxon>
        <taxon>Tracheophyta</taxon>
        <taxon>Spermatophyta</taxon>
        <taxon>Magnoliopsida</taxon>
        <taxon>eudicotyledons</taxon>
        <taxon>Gunneridae</taxon>
        <taxon>Pentapetalae</taxon>
        <taxon>rosids</taxon>
        <taxon>malvids</taxon>
        <taxon>Myrtales</taxon>
        <taxon>Melastomataceae</taxon>
        <taxon>Melastomatoideae</taxon>
        <taxon>Melastomateae</taxon>
        <taxon>Melastoma</taxon>
    </lineage>
</organism>
<proteinExistence type="predicted"/>
<reference evidence="2" key="1">
    <citation type="journal article" date="2023" name="Front. Plant Sci.">
        <title>Chromosomal-level genome assembly of Melastoma candidum provides insights into trichome evolution.</title>
        <authorList>
            <person name="Zhong Y."/>
            <person name="Wu W."/>
            <person name="Sun C."/>
            <person name="Zou P."/>
            <person name="Liu Y."/>
            <person name="Dai S."/>
            <person name="Zhou R."/>
        </authorList>
    </citation>
    <scope>NUCLEOTIDE SEQUENCE [LARGE SCALE GENOMIC DNA]</scope>
</reference>
<gene>
    <name evidence="1" type="ORF">MLD38_006006</name>
</gene>
<dbReference type="EMBL" id="CM042882">
    <property type="protein sequence ID" value="KAI4379752.1"/>
    <property type="molecule type" value="Genomic_DNA"/>
</dbReference>
<comment type="caution">
    <text evidence="1">The sequence shown here is derived from an EMBL/GenBank/DDBJ whole genome shotgun (WGS) entry which is preliminary data.</text>
</comment>
<dbReference type="Proteomes" id="UP001057402">
    <property type="component" value="Chromosome 3"/>
</dbReference>
<name>A0ACB9RL52_9MYRT</name>
<protein>
    <submittedName>
        <fullName evidence="1">Uncharacterized protein</fullName>
    </submittedName>
</protein>